<sequence length="296" mass="31576">MRSLSMPRVFCCLLAALFFWMSATTARALPVTFDVLSGALAAASLPPTSPPADTPTDGISDDPTGKEAAAAEISGSRRPGVIDHLLQRPLPDAPAEHGGKAEISINYPSVGNNDIDADIRQWVTGIADAFEAHLDISVFGLPGLRDDDAGPAFELLGSYSVSWPSSAAVSITFEIWNYTGGAGNLDIMTLNYSLITGQRLGLVDLFEAPETALNLMSAWSRQELARRFSGGHLTQALKDGTAPLVENFSSLTLTPEGIRINFQPYQVAPGAAGAQKVDMPLEELLQARPLLALWNR</sequence>
<reference evidence="4 5" key="1">
    <citation type="submission" date="2019-09" db="EMBL/GenBank/DDBJ databases">
        <title>In-depth cultivation of the pig gut microbiome towards novel bacterial diversity and tailored functional studies.</title>
        <authorList>
            <person name="Wylensek D."/>
            <person name="Hitch T.C.A."/>
            <person name="Clavel T."/>
        </authorList>
    </citation>
    <scope>NUCLEOTIDE SEQUENCE [LARGE SCALE GENOMIC DNA]</scope>
    <source>
        <strain evidence="4 5">PG-178-WT-4</strain>
    </source>
</reference>
<dbReference type="Gene3D" id="3.30.565.40">
    <property type="entry name" value="Fervidobacterium nodosum Rt17-B1 like"/>
    <property type="match status" value="1"/>
</dbReference>
<accession>A0A6L5XJB7</accession>
<keyword evidence="5" id="KW-1185">Reference proteome</keyword>
<feature type="signal peptide" evidence="2">
    <location>
        <begin position="1"/>
        <end position="28"/>
    </location>
</feature>
<dbReference type="Proteomes" id="UP000477488">
    <property type="component" value="Unassembled WGS sequence"/>
</dbReference>
<comment type="caution">
    <text evidence="4">The sequence shown here is derived from an EMBL/GenBank/DDBJ whole genome shotgun (WGS) entry which is preliminary data.</text>
</comment>
<proteinExistence type="predicted"/>
<dbReference type="EMBL" id="VUMH01000003">
    <property type="protein sequence ID" value="MSS27325.1"/>
    <property type="molecule type" value="Genomic_DNA"/>
</dbReference>
<dbReference type="InterPro" id="IPR037126">
    <property type="entry name" value="PdaC/RsiV-like_sf"/>
</dbReference>
<dbReference type="Pfam" id="PF11738">
    <property type="entry name" value="DUF3298"/>
    <property type="match status" value="1"/>
</dbReference>
<organism evidence="4 5">
    <name type="scientific">Desulfovibrio porci</name>
    <dbReference type="NCBI Taxonomy" id="2605782"/>
    <lineage>
        <taxon>Bacteria</taxon>
        <taxon>Pseudomonadati</taxon>
        <taxon>Thermodesulfobacteriota</taxon>
        <taxon>Desulfovibrionia</taxon>
        <taxon>Desulfovibrionales</taxon>
        <taxon>Desulfovibrionaceae</taxon>
        <taxon>Desulfovibrio</taxon>
    </lineage>
</organism>
<evidence type="ECO:0000256" key="1">
    <source>
        <dbReference type="SAM" id="MobiDB-lite"/>
    </source>
</evidence>
<dbReference type="AlphaFoldDB" id="A0A6L5XJB7"/>
<feature type="domain" description="DUF3298" evidence="3">
    <location>
        <begin position="204"/>
        <end position="281"/>
    </location>
</feature>
<gene>
    <name evidence="4" type="ORF">FYJ44_04520</name>
</gene>
<dbReference type="Gene3D" id="3.90.640.20">
    <property type="entry name" value="Heat-shock cognate protein, ATPase"/>
    <property type="match status" value="1"/>
</dbReference>
<evidence type="ECO:0000256" key="2">
    <source>
        <dbReference type="SAM" id="SignalP"/>
    </source>
</evidence>
<dbReference type="InterPro" id="IPR021729">
    <property type="entry name" value="DUF3298"/>
</dbReference>
<name>A0A6L5XJB7_9BACT</name>
<feature type="region of interest" description="Disordered" evidence="1">
    <location>
        <begin position="44"/>
        <end position="73"/>
    </location>
</feature>
<protein>
    <submittedName>
        <fullName evidence="4">DUF3298 and DUF4163 domain-containing protein</fullName>
    </submittedName>
</protein>
<evidence type="ECO:0000313" key="4">
    <source>
        <dbReference type="EMBL" id="MSS27325.1"/>
    </source>
</evidence>
<evidence type="ECO:0000313" key="5">
    <source>
        <dbReference type="Proteomes" id="UP000477488"/>
    </source>
</evidence>
<feature type="chain" id="PRO_5026909498" evidence="2">
    <location>
        <begin position="29"/>
        <end position="296"/>
    </location>
</feature>
<keyword evidence="2" id="KW-0732">Signal</keyword>
<evidence type="ECO:0000259" key="3">
    <source>
        <dbReference type="Pfam" id="PF11738"/>
    </source>
</evidence>